<gene>
    <name evidence="2" type="ORF">BDV95DRAFT_666006</name>
</gene>
<evidence type="ECO:0000256" key="1">
    <source>
        <dbReference type="SAM" id="MobiDB-lite"/>
    </source>
</evidence>
<comment type="caution">
    <text evidence="2">The sequence shown here is derived from an EMBL/GenBank/DDBJ whole genome shotgun (WGS) entry which is preliminary data.</text>
</comment>
<sequence length="295" mass="33983">MNLDAMQKTSSLQQSQGSCKPPTSRYHELDCGHCVYTLIPKTCGKNCKVARQDRRRFACPHCLTKYVRNAYDMGIMNFELSRITMQGIESEEPTALEIKQNKEATALIHYKRLKPLVVKHISKKMGSSRRVSIAVPNLDPISQSYFEFPDAEVRGRKMGLNVYEITDNDVDPKVLRGHLCQNPTPYKDPDVDKVFEDHGNMLFDRLVKNRSRSRSPSPDRHTSHHEYRQRDEPRGYESRKSGTREMSAKRAATQLVGARVWRPKDEHVTARIVREVLEEIALRKLEEHKAAIVHC</sequence>
<reference evidence="2 3" key="1">
    <citation type="submission" date="2020-01" db="EMBL/GenBank/DDBJ databases">
        <authorList>
            <consortium name="DOE Joint Genome Institute"/>
            <person name="Haridas S."/>
            <person name="Albert R."/>
            <person name="Binder M."/>
            <person name="Bloem J."/>
            <person name="Labutti K."/>
            <person name="Salamov A."/>
            <person name="Andreopoulos B."/>
            <person name="Baker S.E."/>
            <person name="Barry K."/>
            <person name="Bills G."/>
            <person name="Bluhm B.H."/>
            <person name="Cannon C."/>
            <person name="Castanera R."/>
            <person name="Culley D.E."/>
            <person name="Daum C."/>
            <person name="Ezra D."/>
            <person name="Gonzalez J.B."/>
            <person name="Henrissat B."/>
            <person name="Kuo A."/>
            <person name="Liang C."/>
            <person name="Lipzen A."/>
            <person name="Lutzoni F."/>
            <person name="Magnuson J."/>
            <person name="Mondo S."/>
            <person name="Nolan M."/>
            <person name="Ohm R."/>
            <person name="Pangilinan J."/>
            <person name="Park H.-J.H."/>
            <person name="Ramirez L."/>
            <person name="Alfaro M."/>
            <person name="Sun H."/>
            <person name="Tritt A."/>
            <person name="Yoshinaga Y."/>
            <person name="Zwiers L.-H.L."/>
            <person name="Turgeon B.G."/>
            <person name="Goodwin S.B."/>
            <person name="Spatafora J.W."/>
            <person name="Crous P.W."/>
            <person name="Grigoriev I.V."/>
        </authorList>
    </citation>
    <scope>NUCLEOTIDE SEQUENCE [LARGE SCALE GENOMIC DNA]</scope>
    <source>
        <strain evidence="2 3">CBS 611.86</strain>
    </source>
</reference>
<proteinExistence type="predicted"/>
<name>A0A7C8M8W4_9PLEO</name>
<feature type="region of interest" description="Disordered" evidence="1">
    <location>
        <begin position="1"/>
        <end position="22"/>
    </location>
</feature>
<organism evidence="2 3">
    <name type="scientific">Massariosphaeria phaeospora</name>
    <dbReference type="NCBI Taxonomy" id="100035"/>
    <lineage>
        <taxon>Eukaryota</taxon>
        <taxon>Fungi</taxon>
        <taxon>Dikarya</taxon>
        <taxon>Ascomycota</taxon>
        <taxon>Pezizomycotina</taxon>
        <taxon>Dothideomycetes</taxon>
        <taxon>Pleosporomycetidae</taxon>
        <taxon>Pleosporales</taxon>
        <taxon>Pleosporales incertae sedis</taxon>
        <taxon>Massariosphaeria</taxon>
    </lineage>
</organism>
<evidence type="ECO:0000313" key="2">
    <source>
        <dbReference type="EMBL" id="KAF2874020.1"/>
    </source>
</evidence>
<keyword evidence="3" id="KW-1185">Reference proteome</keyword>
<dbReference type="Proteomes" id="UP000481861">
    <property type="component" value="Unassembled WGS sequence"/>
</dbReference>
<accession>A0A7C8M8W4</accession>
<feature type="region of interest" description="Disordered" evidence="1">
    <location>
        <begin position="208"/>
        <end position="251"/>
    </location>
</feature>
<protein>
    <submittedName>
        <fullName evidence="2">Uncharacterized protein</fullName>
    </submittedName>
</protein>
<feature type="compositionally biased region" description="Polar residues" evidence="1">
    <location>
        <begin position="7"/>
        <end position="18"/>
    </location>
</feature>
<dbReference type="AlphaFoldDB" id="A0A7C8M8W4"/>
<dbReference type="EMBL" id="JAADJZ010000006">
    <property type="protein sequence ID" value="KAF2874020.1"/>
    <property type="molecule type" value="Genomic_DNA"/>
</dbReference>
<evidence type="ECO:0000313" key="3">
    <source>
        <dbReference type="Proteomes" id="UP000481861"/>
    </source>
</evidence>
<feature type="compositionally biased region" description="Basic and acidic residues" evidence="1">
    <location>
        <begin position="217"/>
        <end position="248"/>
    </location>
</feature>